<protein>
    <recommendedName>
        <fullName evidence="4">Protein kinase domain-containing protein</fullName>
    </recommendedName>
</protein>
<evidence type="ECO:0000256" key="1">
    <source>
        <dbReference type="SAM" id="MobiDB-lite"/>
    </source>
</evidence>
<dbReference type="AlphaFoldDB" id="A0A0M9FY01"/>
<dbReference type="PANTHER" id="PTHR12984">
    <property type="entry name" value="SCY1-RELATED S/T PROTEIN KINASE-LIKE"/>
    <property type="match status" value="1"/>
</dbReference>
<reference evidence="2 3" key="1">
    <citation type="submission" date="2015-07" db="EMBL/GenBank/DDBJ databases">
        <title>High-quality genome of monoxenous trypanosomatid Leptomonas pyrrhocoris.</title>
        <authorList>
            <person name="Flegontov P."/>
            <person name="Butenko A."/>
            <person name="Firsov S."/>
            <person name="Vlcek C."/>
            <person name="Logacheva M.D."/>
            <person name="Field M."/>
            <person name="Filatov D."/>
            <person name="Flegontova O."/>
            <person name="Gerasimov E."/>
            <person name="Jackson A.P."/>
            <person name="Kelly S."/>
            <person name="Opperdoes F."/>
            <person name="O'Reilly A."/>
            <person name="Votypka J."/>
            <person name="Yurchenko V."/>
            <person name="Lukes J."/>
        </authorList>
    </citation>
    <scope>NUCLEOTIDE SEQUENCE [LARGE SCALE GENOMIC DNA]</scope>
    <source>
        <strain evidence="2">H10</strain>
    </source>
</reference>
<dbReference type="InterPro" id="IPR011989">
    <property type="entry name" value="ARM-like"/>
</dbReference>
<gene>
    <name evidence="2" type="ORF">ABB37_06394</name>
</gene>
<dbReference type="GeneID" id="26906683"/>
<feature type="region of interest" description="Disordered" evidence="1">
    <location>
        <begin position="778"/>
        <end position="866"/>
    </location>
</feature>
<sequence length="866" mass="89976">MAFFLKAIGLSDDIPGFPFTPEANDPGHVVYTSPLMCWTVRSGTPHDDAQRKVSIFTCYLSAPSSAGNNELAKLLARNALRRAKSLMIPGFLKCLGATEYRDTVYIATEVCLPLKEVLESRELRTQLCGTTPAEYDASVAYGISTVGGALSSLHQNRLVHGNVNCQSVFVLPSSGMWRLFGLELVSSPDDVNANNASCLFDSARRAGLLEGYRCPPEFSSGSGSGGTGASADAFAIDSWGMAGLLYETVGVTADEALDGKLDSLVHTLASAELRNACRQRLPQSLHSGCSGITAANPRLRKSVQAFLEHCEFVRSSVFVRYMKELSELLLLDAAQQVRLAESLTDVVDSFPLRPCLCYVLPRLSELIRAAAKSGGASGVAGVSIGPVVDPFLKIAARTSAGADFDNYVTPTLVHMYQSTDVLVRYKLLVGSETYSGKLASAALNNTIWPLYAKGFQYPAPSVREYSARALVHLAPHLSEAVLGDQVPKALGLLQRDPDGALRANATIALHLIAGYITPPTQRATVILQSCRPMLRDAFEPSRVAALRVIRGAMDCLSAKQLAEMVLPWVAPLTVDSTSEESRSAALALVKSAMTKLEENHRVLTAQQSATLSSPAPAPAAAAEVSTSGSGGASSWVWGLFHTSPAATASPTPPSTAPTRHVEASSSSASSSLAIHPVAPSAHATTVLPTPVVVAAAASAAGGGGSGWGSDEDELVNGGDAKDDDGWGDDGDDDADFAKPTSTTAAMKVKPLRSTFGAAAGAGSAPARATTASFPGGASLSSANSTSHTPTISSATAAKPSPLAPRINSSSTFTASPLPMTSNTSNASGSSTPLGGNSSPRVAAANPIPPGPMKLRKKGGLGAARLD</sequence>
<evidence type="ECO:0000313" key="3">
    <source>
        <dbReference type="Proteomes" id="UP000037923"/>
    </source>
</evidence>
<evidence type="ECO:0000313" key="2">
    <source>
        <dbReference type="EMBL" id="KPA78239.1"/>
    </source>
</evidence>
<feature type="region of interest" description="Disordered" evidence="1">
    <location>
        <begin position="699"/>
        <end position="741"/>
    </location>
</feature>
<dbReference type="PANTHER" id="PTHR12984:SF3">
    <property type="entry name" value="N-TERMINAL KINASE-LIKE PROTEIN"/>
    <property type="match status" value="1"/>
</dbReference>
<feature type="compositionally biased region" description="Polar residues" evidence="1">
    <location>
        <begin position="778"/>
        <end position="795"/>
    </location>
</feature>
<accession>A0A0M9FY01</accession>
<feature type="compositionally biased region" description="Acidic residues" evidence="1">
    <location>
        <begin position="725"/>
        <end position="734"/>
    </location>
</feature>
<proteinExistence type="predicted"/>
<dbReference type="VEuPathDB" id="TriTrypDB:LpyrH10_14_1090"/>
<evidence type="ECO:0008006" key="4">
    <source>
        <dbReference type="Google" id="ProtNLM"/>
    </source>
</evidence>
<name>A0A0M9FY01_LEPPY</name>
<dbReference type="SUPFAM" id="SSF48371">
    <property type="entry name" value="ARM repeat"/>
    <property type="match status" value="1"/>
</dbReference>
<feature type="compositionally biased region" description="Low complexity" evidence="1">
    <location>
        <begin position="820"/>
        <end position="831"/>
    </location>
</feature>
<dbReference type="Gene3D" id="3.30.200.20">
    <property type="entry name" value="Phosphorylase Kinase, domain 1"/>
    <property type="match status" value="1"/>
</dbReference>
<dbReference type="Proteomes" id="UP000037923">
    <property type="component" value="Unassembled WGS sequence"/>
</dbReference>
<feature type="region of interest" description="Disordered" evidence="1">
    <location>
        <begin position="606"/>
        <end position="626"/>
    </location>
</feature>
<dbReference type="OMA" id="NDTSWAG"/>
<dbReference type="InterPro" id="IPR011009">
    <property type="entry name" value="Kinase-like_dom_sf"/>
</dbReference>
<dbReference type="OrthoDB" id="447103at2759"/>
<dbReference type="Gene3D" id="1.10.510.10">
    <property type="entry name" value="Transferase(Phosphotransferase) domain 1"/>
    <property type="match status" value="1"/>
</dbReference>
<comment type="caution">
    <text evidence="2">The sequence shown here is derived from an EMBL/GenBank/DDBJ whole genome shotgun (WGS) entry which is preliminary data.</text>
</comment>
<keyword evidence="3" id="KW-1185">Reference proteome</keyword>
<dbReference type="Gene3D" id="1.25.10.10">
    <property type="entry name" value="Leucine-rich Repeat Variant"/>
    <property type="match status" value="1"/>
</dbReference>
<dbReference type="EMBL" id="LGTL01000014">
    <property type="protein sequence ID" value="KPA78239.1"/>
    <property type="molecule type" value="Genomic_DNA"/>
</dbReference>
<dbReference type="SUPFAM" id="SSF56112">
    <property type="entry name" value="Protein kinase-like (PK-like)"/>
    <property type="match status" value="1"/>
</dbReference>
<dbReference type="InterPro" id="IPR051177">
    <property type="entry name" value="CIK-Related_Protein"/>
</dbReference>
<feature type="region of interest" description="Disordered" evidence="1">
    <location>
        <begin position="646"/>
        <end position="667"/>
    </location>
</feature>
<dbReference type="RefSeq" id="XP_015656678.1">
    <property type="nucleotide sequence ID" value="XM_015804700.1"/>
</dbReference>
<organism evidence="2 3">
    <name type="scientific">Leptomonas pyrrhocoris</name>
    <name type="common">Firebug parasite</name>
    <dbReference type="NCBI Taxonomy" id="157538"/>
    <lineage>
        <taxon>Eukaryota</taxon>
        <taxon>Discoba</taxon>
        <taxon>Euglenozoa</taxon>
        <taxon>Kinetoplastea</taxon>
        <taxon>Metakinetoplastina</taxon>
        <taxon>Trypanosomatida</taxon>
        <taxon>Trypanosomatidae</taxon>
        <taxon>Leishmaniinae</taxon>
        <taxon>Leptomonas</taxon>
    </lineage>
</organism>
<dbReference type="InterPro" id="IPR016024">
    <property type="entry name" value="ARM-type_fold"/>
</dbReference>